<name>A0A381Y1R7_9ZZZZ</name>
<dbReference type="AlphaFoldDB" id="A0A381Y1R7"/>
<sequence>MIPRLTSGRRLLILLTVSLCTMLYALTTTNINVVLRQPQGTLSAVHDFEPIPKYRTVGSDLAKVSRGKNFVPVGHVFRRVDIVWNAHPGLLRAGIDVRIGFQRRGVV</sequence>
<reference evidence="1" key="1">
    <citation type="submission" date="2018-05" db="EMBL/GenBank/DDBJ databases">
        <authorList>
            <person name="Lanie J.A."/>
            <person name="Ng W.-L."/>
            <person name="Kazmierczak K.M."/>
            <person name="Andrzejewski T.M."/>
            <person name="Davidsen T.M."/>
            <person name="Wayne K.J."/>
            <person name="Tettelin H."/>
            <person name="Glass J.I."/>
            <person name="Rusch D."/>
            <person name="Podicherti R."/>
            <person name="Tsui H.-C.T."/>
            <person name="Winkler M.E."/>
        </authorList>
    </citation>
    <scope>NUCLEOTIDE SEQUENCE</scope>
</reference>
<protein>
    <submittedName>
        <fullName evidence="1">Uncharacterized protein</fullName>
    </submittedName>
</protein>
<evidence type="ECO:0000313" key="1">
    <source>
        <dbReference type="EMBL" id="SVA70905.1"/>
    </source>
</evidence>
<accession>A0A381Y1R7</accession>
<gene>
    <name evidence="1" type="ORF">METZ01_LOCUS123759</name>
</gene>
<dbReference type="EMBL" id="UINC01017180">
    <property type="protein sequence ID" value="SVA70905.1"/>
    <property type="molecule type" value="Genomic_DNA"/>
</dbReference>
<organism evidence="1">
    <name type="scientific">marine metagenome</name>
    <dbReference type="NCBI Taxonomy" id="408172"/>
    <lineage>
        <taxon>unclassified sequences</taxon>
        <taxon>metagenomes</taxon>
        <taxon>ecological metagenomes</taxon>
    </lineage>
</organism>
<proteinExistence type="predicted"/>